<dbReference type="Proteomes" id="UP000553632">
    <property type="component" value="Unassembled WGS sequence"/>
</dbReference>
<dbReference type="EMBL" id="JABANO010020842">
    <property type="protein sequence ID" value="KAF4727816.1"/>
    <property type="molecule type" value="Genomic_DNA"/>
</dbReference>
<accession>A0A7J6S5U0</accession>
<dbReference type="AlphaFoldDB" id="A0A7J6S5U0"/>
<dbReference type="OMA" id="FHHDISV"/>
<protein>
    <submittedName>
        <fullName evidence="1">Uncharacterized protein</fullName>
    </submittedName>
</protein>
<evidence type="ECO:0000313" key="2">
    <source>
        <dbReference type="Proteomes" id="UP000553632"/>
    </source>
</evidence>
<reference evidence="1 2" key="1">
    <citation type="submission" date="2020-04" db="EMBL/GenBank/DDBJ databases">
        <title>Perkinsus olseni comparative genomics.</title>
        <authorList>
            <person name="Bogema D.R."/>
        </authorList>
    </citation>
    <scope>NUCLEOTIDE SEQUENCE [LARGE SCALE GENOMIC DNA]</scope>
    <source>
        <strain evidence="1 2">ATCC PRA-207</strain>
    </source>
</reference>
<evidence type="ECO:0000313" key="1">
    <source>
        <dbReference type="EMBL" id="KAF4727816.1"/>
    </source>
</evidence>
<proteinExistence type="predicted"/>
<feature type="non-terminal residue" evidence="1">
    <location>
        <position position="1"/>
    </location>
</feature>
<sequence length="142" mass="16286">VERFHRFVNEYLRSHGTDEKTTYSTYCTLVQRSCSRYNVLKRADGTSPHEAVFKFHHDISVLRPRQCRPGYSYIDQVLHSPSQGVLKSGMKILVRTTPTPSKLCPRWSEAEIVEPLGSNRARVKLDNNPVVVVHSVDLKLLH</sequence>
<keyword evidence="2" id="KW-1185">Reference proteome</keyword>
<gene>
    <name evidence="1" type="ORF">FOZ63_023418</name>
</gene>
<name>A0A7J6S5U0_PEROL</name>
<comment type="caution">
    <text evidence="1">The sequence shown here is derived from an EMBL/GenBank/DDBJ whole genome shotgun (WGS) entry which is preliminary data.</text>
</comment>
<organism evidence="1 2">
    <name type="scientific">Perkinsus olseni</name>
    <name type="common">Perkinsus atlanticus</name>
    <dbReference type="NCBI Taxonomy" id="32597"/>
    <lineage>
        <taxon>Eukaryota</taxon>
        <taxon>Sar</taxon>
        <taxon>Alveolata</taxon>
        <taxon>Perkinsozoa</taxon>
        <taxon>Perkinsea</taxon>
        <taxon>Perkinsida</taxon>
        <taxon>Perkinsidae</taxon>
        <taxon>Perkinsus</taxon>
    </lineage>
</organism>